<proteinExistence type="inferred from homology"/>
<dbReference type="GO" id="GO:0035243">
    <property type="term" value="F:protein-arginine omega-N symmetric methyltransferase activity"/>
    <property type="evidence" value="ECO:0007669"/>
    <property type="project" value="UniProtKB-EC"/>
</dbReference>
<keyword evidence="4 7" id="KW-0808">Transferase</keyword>
<comment type="caution">
    <text evidence="8">The sequence shown here is derived from an EMBL/GenBank/DDBJ whole genome shotgun (WGS) entry which is preliminary data.</text>
</comment>
<sequence>MLRILRPTTASRFIRFYSSETTSHVTPNFKKEPLTPLAKHLRDSVKVTGPLSLSHFMREVLVNPLKGYYMEGDVFGKQGDFVTSPEISQVFGELCGIWYLTEWMRLGRPDKTQLIEFGPGRGTLMSDMLRTLSQFPHFYKTITDVHLVEASPGLRKMQRAALVKGSGDKDVTRIEGNEHEAPIETITRQDGVRVSWHDGIEVVPDQWSFVMAHEFFDALPIHSFEKTGSEWREMMVDMDDTEESEHNFRIVKSPNPTAMTKSYLSDKKFDIDFKDGDRVDISPDCWGVMEKIAQYLDRNGGSGLAIDYGQDYIQGDTLRAIKDHKIIHPMCDPGSADLSADVDFSFLKQAILQGSGVSAYGPITQKDFLQSLGIQARIEQLFKNAKSSAARKTLLDGAERLMDPELMGRIYKVLAFSKEPNTIKEEPVGFEKKKCLLESDK</sequence>
<evidence type="ECO:0000313" key="8">
    <source>
        <dbReference type="EMBL" id="KAG2201959.1"/>
    </source>
</evidence>
<comment type="catalytic activity">
    <reaction evidence="6 7">
        <text>L-arginyl-[protein] + 2 S-adenosyl-L-methionine = N(omega),N(omega)'-dimethyl-L-arginyl-[protein] + 2 S-adenosyl-L-homocysteine + 2 H(+)</text>
        <dbReference type="Rhea" id="RHEA:48108"/>
        <dbReference type="Rhea" id="RHEA-COMP:10532"/>
        <dbReference type="Rhea" id="RHEA-COMP:11992"/>
        <dbReference type="ChEBI" id="CHEBI:15378"/>
        <dbReference type="ChEBI" id="CHEBI:29965"/>
        <dbReference type="ChEBI" id="CHEBI:57856"/>
        <dbReference type="ChEBI" id="CHEBI:59789"/>
        <dbReference type="ChEBI" id="CHEBI:88221"/>
        <dbReference type="EC" id="2.1.1.320"/>
    </reaction>
</comment>
<evidence type="ECO:0000313" key="9">
    <source>
        <dbReference type="Proteomes" id="UP000603453"/>
    </source>
</evidence>
<keyword evidence="5 7" id="KW-0496">Mitochondrion</keyword>
<dbReference type="PANTHER" id="PTHR12049">
    <property type="entry name" value="PROTEIN ARGININE METHYLTRANSFERASE NDUFAF7, MITOCHONDRIAL"/>
    <property type="match status" value="1"/>
</dbReference>
<dbReference type="Proteomes" id="UP000603453">
    <property type="component" value="Unassembled WGS sequence"/>
</dbReference>
<evidence type="ECO:0000256" key="1">
    <source>
        <dbReference type="ARBA" id="ARBA00004173"/>
    </source>
</evidence>
<keyword evidence="9" id="KW-1185">Reference proteome</keyword>
<evidence type="ECO:0000256" key="3">
    <source>
        <dbReference type="ARBA" id="ARBA00022603"/>
    </source>
</evidence>
<organism evidence="8 9">
    <name type="scientific">Mucor saturninus</name>
    <dbReference type="NCBI Taxonomy" id="64648"/>
    <lineage>
        <taxon>Eukaryota</taxon>
        <taxon>Fungi</taxon>
        <taxon>Fungi incertae sedis</taxon>
        <taxon>Mucoromycota</taxon>
        <taxon>Mucoromycotina</taxon>
        <taxon>Mucoromycetes</taxon>
        <taxon>Mucorales</taxon>
        <taxon>Mucorineae</taxon>
        <taxon>Mucoraceae</taxon>
        <taxon>Mucor</taxon>
    </lineage>
</organism>
<dbReference type="InterPro" id="IPR003788">
    <property type="entry name" value="NDUFAF7"/>
</dbReference>
<comment type="similarity">
    <text evidence="2 7">Belongs to the NDUFAF7 family.</text>
</comment>
<dbReference type="Pfam" id="PF02636">
    <property type="entry name" value="Methyltransf_28"/>
    <property type="match status" value="1"/>
</dbReference>
<dbReference type="OrthoDB" id="5595109at2759"/>
<protein>
    <recommendedName>
        <fullName evidence="7">Protein arginine methyltransferase NDUFAF7</fullName>
        <ecNumber evidence="7">2.1.1.320</ecNumber>
    </recommendedName>
</protein>
<dbReference type="SUPFAM" id="SSF53335">
    <property type="entry name" value="S-adenosyl-L-methionine-dependent methyltransferases"/>
    <property type="match status" value="1"/>
</dbReference>
<dbReference type="GO" id="GO:0032259">
    <property type="term" value="P:methylation"/>
    <property type="evidence" value="ECO:0007669"/>
    <property type="project" value="UniProtKB-KW"/>
</dbReference>
<dbReference type="AlphaFoldDB" id="A0A8H7R015"/>
<evidence type="ECO:0000256" key="4">
    <source>
        <dbReference type="ARBA" id="ARBA00022679"/>
    </source>
</evidence>
<keyword evidence="3 7" id="KW-0489">Methyltransferase</keyword>
<accession>A0A8H7R015</accession>
<comment type="function">
    <text evidence="7">Arginine methyltransferase involved in the assembly or stability of mitochondrial NADH:ubiquinone oxidoreductase complex (complex I).</text>
</comment>
<dbReference type="InterPro" id="IPR038375">
    <property type="entry name" value="NDUFAF7_sf"/>
</dbReference>
<reference evidence="8" key="1">
    <citation type="submission" date="2020-12" db="EMBL/GenBank/DDBJ databases">
        <title>Metabolic potential, ecology and presence of endohyphal bacteria is reflected in genomic diversity of Mucoromycotina.</title>
        <authorList>
            <person name="Muszewska A."/>
            <person name="Okrasinska A."/>
            <person name="Steczkiewicz K."/>
            <person name="Drgas O."/>
            <person name="Orlowska M."/>
            <person name="Perlinska-Lenart U."/>
            <person name="Aleksandrzak-Piekarczyk T."/>
            <person name="Szatraj K."/>
            <person name="Zielenkiewicz U."/>
            <person name="Pilsyk S."/>
            <person name="Malc E."/>
            <person name="Mieczkowski P."/>
            <person name="Kruszewska J.S."/>
            <person name="Biernat P."/>
            <person name="Pawlowska J."/>
        </authorList>
    </citation>
    <scope>NUCLEOTIDE SEQUENCE</scope>
    <source>
        <strain evidence="8">WA0000017839</strain>
    </source>
</reference>
<evidence type="ECO:0000256" key="6">
    <source>
        <dbReference type="ARBA" id="ARBA00048612"/>
    </source>
</evidence>
<dbReference type="EC" id="2.1.1.320" evidence="7"/>
<dbReference type="InterPro" id="IPR029063">
    <property type="entry name" value="SAM-dependent_MTases_sf"/>
</dbReference>
<evidence type="ECO:0000256" key="2">
    <source>
        <dbReference type="ARBA" id="ARBA00005891"/>
    </source>
</evidence>
<dbReference type="GO" id="GO:0032981">
    <property type="term" value="P:mitochondrial respiratory chain complex I assembly"/>
    <property type="evidence" value="ECO:0007669"/>
    <property type="project" value="TreeGrafter"/>
</dbReference>
<dbReference type="PANTHER" id="PTHR12049:SF7">
    <property type="entry name" value="PROTEIN ARGININE METHYLTRANSFERASE NDUFAF7, MITOCHONDRIAL"/>
    <property type="match status" value="1"/>
</dbReference>
<dbReference type="Gene3D" id="3.40.50.12710">
    <property type="match status" value="1"/>
</dbReference>
<evidence type="ECO:0000256" key="7">
    <source>
        <dbReference type="RuleBase" id="RU364114"/>
    </source>
</evidence>
<dbReference type="GO" id="GO:0005739">
    <property type="term" value="C:mitochondrion"/>
    <property type="evidence" value="ECO:0007669"/>
    <property type="project" value="UniProtKB-SubCell"/>
</dbReference>
<comment type="subcellular location">
    <subcellularLocation>
        <location evidence="1 7">Mitochondrion</location>
    </subcellularLocation>
</comment>
<dbReference type="EMBL" id="JAEPRD010000066">
    <property type="protein sequence ID" value="KAG2201959.1"/>
    <property type="molecule type" value="Genomic_DNA"/>
</dbReference>
<name>A0A8H7R015_9FUNG</name>
<evidence type="ECO:0000256" key="5">
    <source>
        <dbReference type="ARBA" id="ARBA00023128"/>
    </source>
</evidence>
<gene>
    <name evidence="8" type="ORF">INT47_000498</name>
</gene>